<organism evidence="1">
    <name type="scientific">Solanum lycopersicum</name>
    <name type="common">Tomato</name>
    <name type="synonym">Lycopersicon esculentum</name>
    <dbReference type="NCBI Taxonomy" id="4081"/>
    <lineage>
        <taxon>Eukaryota</taxon>
        <taxon>Viridiplantae</taxon>
        <taxon>Streptophyta</taxon>
        <taxon>Embryophyta</taxon>
        <taxon>Tracheophyta</taxon>
        <taxon>Spermatophyta</taxon>
        <taxon>Magnoliopsida</taxon>
        <taxon>eudicotyledons</taxon>
        <taxon>Gunneridae</taxon>
        <taxon>Pentapetalae</taxon>
        <taxon>asterids</taxon>
        <taxon>lamiids</taxon>
        <taxon>Solanales</taxon>
        <taxon>Solanaceae</taxon>
        <taxon>Solanoideae</taxon>
        <taxon>Solaneae</taxon>
        <taxon>Solanum</taxon>
        <taxon>Solanum subgen. Lycopersicon</taxon>
    </lineage>
</organism>
<keyword evidence="2" id="KW-1185">Reference proteome</keyword>
<reference evidence="1" key="1">
    <citation type="journal article" date="2012" name="Nature">
        <title>The tomato genome sequence provides insights into fleshy fruit evolution.</title>
        <authorList>
            <consortium name="Tomato Genome Consortium"/>
        </authorList>
    </citation>
    <scope>NUCLEOTIDE SEQUENCE [LARGE SCALE GENOMIC DNA]</scope>
    <source>
        <strain evidence="1">cv. Heinz 1706</strain>
    </source>
</reference>
<dbReference type="Gramene" id="Solyc05g012580.1.1">
    <property type="protein sequence ID" value="Solyc05g012580.1.1.1"/>
    <property type="gene ID" value="Solyc05g012580.1"/>
</dbReference>
<name>A0A3Q7GGR5_SOLLC</name>
<evidence type="ECO:0000313" key="2">
    <source>
        <dbReference type="Proteomes" id="UP000004994"/>
    </source>
</evidence>
<dbReference type="EnsemblPlants" id="Solyc05g012580.1.1">
    <property type="protein sequence ID" value="Solyc05g012580.1.1.1"/>
    <property type="gene ID" value="Solyc05g012580.1"/>
</dbReference>
<sequence length="70" mass="8529">MQALVLLLLQQPVRRPEPYRHRTGGDKFGPSQRTVQFLEFRLIFRISVQRRAHRLLLQPLFCYRFFRNLC</sequence>
<dbReference type="AlphaFoldDB" id="A0A3Q7GGR5"/>
<protein>
    <submittedName>
        <fullName evidence="1">Uncharacterized protein</fullName>
    </submittedName>
</protein>
<dbReference type="Proteomes" id="UP000004994">
    <property type="component" value="Chromosome 5"/>
</dbReference>
<dbReference type="InParanoid" id="A0A3Q7GGR5"/>
<accession>A0A3Q7GGR5</accession>
<dbReference type="PaxDb" id="4081-Solyc05g012580.1.1"/>
<reference evidence="1" key="2">
    <citation type="submission" date="2019-01" db="UniProtKB">
        <authorList>
            <consortium name="EnsemblPlants"/>
        </authorList>
    </citation>
    <scope>IDENTIFICATION</scope>
    <source>
        <strain evidence="1">cv. Heinz 1706</strain>
    </source>
</reference>
<proteinExistence type="predicted"/>
<evidence type="ECO:0000313" key="1">
    <source>
        <dbReference type="EnsemblPlants" id="Solyc05g012580.1.1.1"/>
    </source>
</evidence>